<keyword evidence="2" id="KW-1185">Reference proteome</keyword>
<dbReference type="OrthoDB" id="4549134at2"/>
<evidence type="ECO:0000313" key="2">
    <source>
        <dbReference type="Proteomes" id="UP000236754"/>
    </source>
</evidence>
<evidence type="ECO:0000313" key="1">
    <source>
        <dbReference type="EMBL" id="SEG90577.1"/>
    </source>
</evidence>
<dbReference type="EMBL" id="FNVU01000022">
    <property type="protein sequence ID" value="SEG90577.1"/>
    <property type="molecule type" value="Genomic_DNA"/>
</dbReference>
<dbReference type="RefSeq" id="WP_103889941.1">
    <property type="nucleotide sequence ID" value="NZ_FNVU01000022.1"/>
</dbReference>
<organism evidence="1 2">
    <name type="scientific">Actinacidiphila yanglinensis</name>
    <dbReference type="NCBI Taxonomy" id="310779"/>
    <lineage>
        <taxon>Bacteria</taxon>
        <taxon>Bacillati</taxon>
        <taxon>Actinomycetota</taxon>
        <taxon>Actinomycetes</taxon>
        <taxon>Kitasatosporales</taxon>
        <taxon>Streptomycetaceae</taxon>
        <taxon>Actinacidiphila</taxon>
    </lineage>
</organism>
<protein>
    <submittedName>
        <fullName evidence="1">Uncharacterized protein</fullName>
    </submittedName>
</protein>
<reference evidence="1 2" key="1">
    <citation type="submission" date="2016-10" db="EMBL/GenBank/DDBJ databases">
        <authorList>
            <person name="de Groot N.N."/>
        </authorList>
    </citation>
    <scope>NUCLEOTIDE SEQUENCE [LARGE SCALE GENOMIC DNA]</scope>
    <source>
        <strain evidence="1 2">CGMCC 4.2023</strain>
    </source>
</reference>
<dbReference type="Proteomes" id="UP000236754">
    <property type="component" value="Unassembled WGS sequence"/>
</dbReference>
<dbReference type="AlphaFoldDB" id="A0A1H6DZ07"/>
<name>A0A1H6DZ07_9ACTN</name>
<proteinExistence type="predicted"/>
<accession>A0A1H6DZ07</accession>
<sequence length="268" mass="28922">MAGVSVTVCLPAEAAGDVEGALAAALAPFDSNGDHPVDGGRWDWWRIAGGSNGYGFAVAEGHFDDPRLIRDMPRSGDIPLPNVPGVCAGGPRGLLDFTRPQAAMERALAASWDLWQELSAIHPAAVPLADFVQRSETDPQAFPDDPYGTAMFAAYREQPLIMAYLEHPFSLGGGRLSFPNPREHPVIAYQGSREEYSSVRVSAKYDAWLRRDVLTTDGWWVEPNGLAVHGACDSDQCVHTAPAVGADTELFLASLPGDTLLVRLHCHY</sequence>
<gene>
    <name evidence="1" type="ORF">SAMN05216223_12218</name>
</gene>